<evidence type="ECO:0000313" key="3">
    <source>
        <dbReference type="Proteomes" id="UP000053326"/>
    </source>
</evidence>
<organism evidence="2 3">
    <name type="scientific">Thermacetogenium phaeum</name>
    <dbReference type="NCBI Taxonomy" id="85874"/>
    <lineage>
        <taxon>Bacteria</taxon>
        <taxon>Bacillati</taxon>
        <taxon>Bacillota</taxon>
        <taxon>Clostridia</taxon>
        <taxon>Thermoanaerobacterales</taxon>
        <taxon>Thermoanaerobacteraceae</taxon>
        <taxon>Thermacetogenium</taxon>
    </lineage>
</organism>
<keyword evidence="1" id="KW-0812">Transmembrane</keyword>
<sequence length="62" mass="6922">MLTKRNYFSGLLTGGIVGAILGIFFSSRNGAPRKTLIFPQVGERARRVLHGVSRGMLEMMRR</sequence>
<dbReference type="Proteomes" id="UP000053326">
    <property type="component" value="Unassembled WGS sequence"/>
</dbReference>
<protein>
    <submittedName>
        <fullName evidence="2">Putative membrane protein</fullName>
    </submittedName>
</protein>
<comment type="caution">
    <text evidence="2">The sequence shown here is derived from an EMBL/GenBank/DDBJ whole genome shotgun (WGS) entry which is preliminary data.</text>
</comment>
<evidence type="ECO:0000256" key="1">
    <source>
        <dbReference type="SAM" id="Phobius"/>
    </source>
</evidence>
<accession>A0A101FFP4</accession>
<dbReference type="AlphaFoldDB" id="A0A101FFP4"/>
<reference evidence="3" key="1">
    <citation type="journal article" date="2015" name="MBio">
        <title>Genome-Resolved Metagenomic Analysis Reveals Roles for Candidate Phyla and Other Microbial Community Members in Biogeochemical Transformations in Oil Reservoirs.</title>
        <authorList>
            <person name="Hu P."/>
            <person name="Tom L."/>
            <person name="Singh A."/>
            <person name="Thomas B.C."/>
            <person name="Baker B.J."/>
            <person name="Piceno Y.M."/>
            <person name="Andersen G.L."/>
            <person name="Banfield J.F."/>
        </authorList>
    </citation>
    <scope>NUCLEOTIDE SEQUENCE [LARGE SCALE GENOMIC DNA]</scope>
</reference>
<dbReference type="EMBL" id="LGFO01000143">
    <property type="protein sequence ID" value="KUK36193.1"/>
    <property type="molecule type" value="Genomic_DNA"/>
</dbReference>
<keyword evidence="1" id="KW-0472">Membrane</keyword>
<evidence type="ECO:0000313" key="2">
    <source>
        <dbReference type="EMBL" id="KUK36193.1"/>
    </source>
</evidence>
<keyword evidence="1" id="KW-1133">Transmembrane helix</keyword>
<gene>
    <name evidence="2" type="ORF">XD66_1096</name>
</gene>
<name>A0A101FFP4_9THEO</name>
<feature type="transmembrane region" description="Helical" evidence="1">
    <location>
        <begin position="6"/>
        <end position="25"/>
    </location>
</feature>
<proteinExistence type="predicted"/>